<dbReference type="EMBL" id="JACPUR010000004">
    <property type="protein sequence ID" value="MBI3126571.1"/>
    <property type="molecule type" value="Genomic_DNA"/>
</dbReference>
<reference evidence="1" key="1">
    <citation type="submission" date="2020-07" db="EMBL/GenBank/DDBJ databases">
        <title>Huge and variable diversity of episymbiotic CPR bacteria and DPANN archaea in groundwater ecosystems.</title>
        <authorList>
            <person name="He C.Y."/>
            <person name="Keren R."/>
            <person name="Whittaker M."/>
            <person name="Farag I.F."/>
            <person name="Doudna J."/>
            <person name="Cate J.H.D."/>
            <person name="Banfield J.F."/>
        </authorList>
    </citation>
    <scope>NUCLEOTIDE SEQUENCE</scope>
    <source>
        <strain evidence="1">NC_groundwater_763_Ag_S-0.2um_68_21</strain>
    </source>
</reference>
<name>A0A932HW22_UNCTE</name>
<gene>
    <name evidence="1" type="ORF">HYZ11_03090</name>
</gene>
<dbReference type="Proteomes" id="UP000782312">
    <property type="component" value="Unassembled WGS sequence"/>
</dbReference>
<sequence>MDAARMAECEERLNRHLRLNTFPVAVRFLKSWDELPPRAKRPLKDLGNRFTTCQAISMARRYGWVVALGREDSSCVLGAMALGIERRLPHYEEGNLCIQLYTESLAAGRLSEESVPRLPEGEHVGVVAAPLGRAAFEPHSIIVYGNSAQIMRLGQAWLWKRGGTLTSEFRGRIDCADLAIAPHTTGQPQMIVPCTGDRIFGQVQDHEVAFSFPFDAMDEILDGLEATHKAGATRYPVTNWLNYTGGFPPSYEAYRKMLDEDRPPERP</sequence>
<protein>
    <submittedName>
        <fullName evidence="1">DUF169 domain-containing protein</fullName>
    </submittedName>
</protein>
<dbReference type="PANTHER" id="PTHR37954:SF3">
    <property type="entry name" value="DUF169 DOMAIN-CONTAINING PROTEIN"/>
    <property type="match status" value="1"/>
</dbReference>
<dbReference type="PANTHER" id="PTHR37954">
    <property type="entry name" value="BLL4979 PROTEIN"/>
    <property type="match status" value="1"/>
</dbReference>
<accession>A0A932HW22</accession>
<evidence type="ECO:0000313" key="1">
    <source>
        <dbReference type="EMBL" id="MBI3126571.1"/>
    </source>
</evidence>
<dbReference type="InterPro" id="IPR003748">
    <property type="entry name" value="DUF169"/>
</dbReference>
<evidence type="ECO:0000313" key="2">
    <source>
        <dbReference type="Proteomes" id="UP000782312"/>
    </source>
</evidence>
<dbReference type="AlphaFoldDB" id="A0A932HW22"/>
<dbReference type="Pfam" id="PF02596">
    <property type="entry name" value="DUF169"/>
    <property type="match status" value="1"/>
</dbReference>
<proteinExistence type="predicted"/>
<comment type="caution">
    <text evidence="1">The sequence shown here is derived from an EMBL/GenBank/DDBJ whole genome shotgun (WGS) entry which is preliminary data.</text>
</comment>
<organism evidence="1 2">
    <name type="scientific">Tectimicrobiota bacterium</name>
    <dbReference type="NCBI Taxonomy" id="2528274"/>
    <lineage>
        <taxon>Bacteria</taxon>
        <taxon>Pseudomonadati</taxon>
        <taxon>Nitrospinota/Tectimicrobiota group</taxon>
        <taxon>Candidatus Tectimicrobiota</taxon>
    </lineage>
</organism>